<keyword evidence="5" id="KW-1185">Reference proteome</keyword>
<dbReference type="OrthoDB" id="9808002at2"/>
<evidence type="ECO:0000259" key="3">
    <source>
        <dbReference type="Pfam" id="PF00266"/>
    </source>
</evidence>
<feature type="domain" description="Aminotransferase class V" evidence="3">
    <location>
        <begin position="3"/>
        <end position="239"/>
    </location>
</feature>
<dbReference type="GO" id="GO:0003824">
    <property type="term" value="F:catalytic activity"/>
    <property type="evidence" value="ECO:0007669"/>
    <property type="project" value="UniProtKB-ARBA"/>
</dbReference>
<dbReference type="InterPro" id="IPR015422">
    <property type="entry name" value="PyrdxlP-dep_Trfase_small"/>
</dbReference>
<dbReference type="Gene3D" id="3.40.640.10">
    <property type="entry name" value="Type I PLP-dependent aspartate aminotransferase-like (Major domain)"/>
    <property type="match status" value="1"/>
</dbReference>
<dbReference type="PANTHER" id="PTHR11601">
    <property type="entry name" value="CYSTEINE DESULFURYLASE FAMILY MEMBER"/>
    <property type="match status" value="1"/>
</dbReference>
<evidence type="ECO:0000313" key="4">
    <source>
        <dbReference type="EMBL" id="SDN16288.1"/>
    </source>
</evidence>
<protein>
    <submittedName>
        <fullName evidence="4">Cysteine desulfurase</fullName>
    </submittedName>
</protein>
<dbReference type="NCBIfam" id="NF002806">
    <property type="entry name" value="PRK02948.1"/>
    <property type="match status" value="1"/>
</dbReference>
<dbReference type="InterPro" id="IPR015424">
    <property type="entry name" value="PyrdxlP-dep_Trfase"/>
</dbReference>
<name>A0A1G9Z475_9BACI</name>
<dbReference type="InterPro" id="IPR016454">
    <property type="entry name" value="Cysteine_dSase"/>
</dbReference>
<dbReference type="SUPFAM" id="SSF53383">
    <property type="entry name" value="PLP-dependent transferases"/>
    <property type="match status" value="1"/>
</dbReference>
<proteinExistence type="predicted"/>
<reference evidence="4 5" key="1">
    <citation type="submission" date="2016-10" db="EMBL/GenBank/DDBJ databases">
        <authorList>
            <person name="de Groot N.N."/>
        </authorList>
    </citation>
    <scope>NUCLEOTIDE SEQUENCE [LARGE SCALE GENOMIC DNA]</scope>
    <source>
        <strain evidence="4 5">CGMCC 1.3442</strain>
    </source>
</reference>
<dbReference type="EMBL" id="FNIG01000003">
    <property type="protein sequence ID" value="SDN16288.1"/>
    <property type="molecule type" value="Genomic_DNA"/>
</dbReference>
<evidence type="ECO:0000256" key="2">
    <source>
        <dbReference type="ARBA" id="ARBA00022898"/>
    </source>
</evidence>
<dbReference type="STRING" id="237069.SAMN05216498_1531"/>
<dbReference type="AlphaFoldDB" id="A0A1G9Z475"/>
<feature type="domain" description="Aminotransferase class V" evidence="3">
    <location>
        <begin position="249"/>
        <end position="357"/>
    </location>
</feature>
<dbReference type="Gene3D" id="3.90.1150.10">
    <property type="entry name" value="Aspartate Aminotransferase, domain 1"/>
    <property type="match status" value="1"/>
</dbReference>
<dbReference type="Pfam" id="PF00266">
    <property type="entry name" value="Aminotran_5"/>
    <property type="match status" value="2"/>
</dbReference>
<dbReference type="InterPro" id="IPR000192">
    <property type="entry name" value="Aminotrans_V_dom"/>
</dbReference>
<dbReference type="InterPro" id="IPR015421">
    <property type="entry name" value="PyrdxlP-dep_Trfase_major"/>
</dbReference>
<sequence>MRYFDYAATTPMSTGAIEAFENTAKKYFGNANSLHDYGAEADQLLSQCKYHLSQIIGGKPENIYFTNGGTEANILGIKQLLSKRTGKHIMISMAEHNSIQQLCHTLELDGYEISYLPFNENAQIDVEQLESMIRQDTTVISVQHINGEIGAIQPIEEVAQICRKHDVGLHVDCVQSFGKMEISHVIEQADSLSVSSHKIYGPKGIGFLYMKDIDQHSFEYLLLKGNTMDLPSIASFTVAAHEATERMQEESVRMKELREIFLQELKPIKQSLTVYEARSHHQMASVIGMGIHGVEGQWVMLECNRQGFAISTGSACDVKYNQIPNTLKALSVRPEKAKAFFRVSFGKETTVQDVEDLARFLINMTFNYKKAINVSVEGG</sequence>
<keyword evidence="2" id="KW-0663">Pyridoxal phosphate</keyword>
<accession>A0A1G9Z475</accession>
<evidence type="ECO:0000256" key="1">
    <source>
        <dbReference type="ARBA" id="ARBA00001933"/>
    </source>
</evidence>
<dbReference type="Proteomes" id="UP000199334">
    <property type="component" value="Unassembled WGS sequence"/>
</dbReference>
<organism evidence="4 5">
    <name type="scientific">Tenuibacillus multivorans</name>
    <dbReference type="NCBI Taxonomy" id="237069"/>
    <lineage>
        <taxon>Bacteria</taxon>
        <taxon>Bacillati</taxon>
        <taxon>Bacillota</taxon>
        <taxon>Bacilli</taxon>
        <taxon>Bacillales</taxon>
        <taxon>Bacillaceae</taxon>
        <taxon>Tenuibacillus</taxon>
    </lineage>
</organism>
<dbReference type="RefSeq" id="WP_093856023.1">
    <property type="nucleotide sequence ID" value="NZ_BJVZ01000011.1"/>
</dbReference>
<dbReference type="PIRSF" id="PIRSF005572">
    <property type="entry name" value="NifS"/>
    <property type="match status" value="1"/>
</dbReference>
<comment type="cofactor">
    <cofactor evidence="1">
        <name>pyridoxal 5'-phosphate</name>
        <dbReference type="ChEBI" id="CHEBI:597326"/>
    </cofactor>
</comment>
<evidence type="ECO:0000313" key="5">
    <source>
        <dbReference type="Proteomes" id="UP000199334"/>
    </source>
</evidence>
<gene>
    <name evidence="4" type="ORF">SAMN05216498_1531</name>
</gene>
<dbReference type="PANTHER" id="PTHR11601:SF36">
    <property type="entry name" value="CYSTEINE DESULFURASE NIFS-RELATED"/>
    <property type="match status" value="1"/>
</dbReference>